<dbReference type="SUPFAM" id="SSF56112">
    <property type="entry name" value="Protein kinase-like (PK-like)"/>
    <property type="match status" value="1"/>
</dbReference>
<dbReference type="PANTHER" id="PTHR24346">
    <property type="entry name" value="MAP/MICROTUBULE AFFINITY-REGULATING KINASE"/>
    <property type="match status" value="1"/>
</dbReference>
<dbReference type="GO" id="GO:0035556">
    <property type="term" value="P:intracellular signal transduction"/>
    <property type="evidence" value="ECO:0007669"/>
    <property type="project" value="TreeGrafter"/>
</dbReference>
<dbReference type="OrthoDB" id="193931at2759"/>
<dbReference type="RefSeq" id="XP_024893326.1">
    <property type="nucleotide sequence ID" value="XM_025037558.1"/>
</dbReference>
<proteinExistence type="predicted"/>
<dbReference type="Gene3D" id="1.10.555.10">
    <property type="entry name" value="Rho GTPase activation protein"/>
    <property type="match status" value="1"/>
</dbReference>
<evidence type="ECO:0000313" key="7">
    <source>
        <dbReference type="RefSeq" id="XP_024893326.1"/>
    </source>
</evidence>
<dbReference type="InterPro" id="IPR008271">
    <property type="entry name" value="Ser/Thr_kinase_AS"/>
</dbReference>
<dbReference type="Pfam" id="PF00620">
    <property type="entry name" value="RhoGAP"/>
    <property type="match status" value="1"/>
</dbReference>
<dbReference type="InterPro" id="IPR000198">
    <property type="entry name" value="RhoGAP_dom"/>
</dbReference>
<keyword evidence="1" id="KW-0547">Nucleotide-binding</keyword>
<dbReference type="PANTHER" id="PTHR24346:SF79">
    <property type="entry name" value="PROTEIN KINASE DOMAIN-CONTAINING PROTEIN"/>
    <property type="match status" value="1"/>
</dbReference>
<sequence length="710" mass="79820">MTRTNATAENGRGGSSNSGGDVVVVGPAKKTLIRVGKYQMLGPLGKGNFARVEEAIHTVLGVKGIYRKSGVSSKVRELKIKMDEGDLEKVDFENYQVHVLAAVLKSFFRDIPEPLLTYEYYDDFLHAANLTDPHDRISTLFAILKKLPKPNYDLMERLIVHLARRLGARGARDGIESFPVCHAFLFCAPTPSTKIMKTKTKTTTAKRTTTTDGHCVVSRLERGRFASLVARIHARVHASACRCSLCAPGKYAHIRMLGTLNPGPASSLSQATEPVVSPQGVAIKIIDVEQGKKDYVMKNLTREAKVLSMLQHPSIVRLYETIRCGSVYYLVTELATGGDLCTHIKEQPAGKLDENTARLYARQLVAALKHMHSKGVVHRDLKMENIVLQDERKEQIKIVDFGLSNIYASDDPLRTHCGSPEYAAPELFVVGKRYGPEVDIWSLGVVLYGMTIGRLPFLCPRDEWTSSEERRRRLMIQINRGLTSIQEKAMCRTSIECRNLINRLLVPSARERITIREILHHPWILASSKSNFHLRSEDDLNVSNHASIVNEIATAMRTTTAAVEAEIMRRKYGEVGGMYNIKEHKLQQAAAAVYQLAPRLLRNSTCRTEDISSSTMTIRTTKDNFRNGTSGNSDNTDRIIVMRRGQLQDRSVKKSSLHGSTMWNWRCRSGNENRSSEERRNYVKFDFLLPHVPNPNDYDHVDHTEILSHC</sequence>
<dbReference type="GeneID" id="112468405"/>
<gene>
    <name evidence="7" type="primary">LOC112468405</name>
</gene>
<evidence type="ECO:0000259" key="5">
    <source>
        <dbReference type="PROSITE" id="PS50238"/>
    </source>
</evidence>
<evidence type="ECO:0000313" key="6">
    <source>
        <dbReference type="Proteomes" id="UP000504618"/>
    </source>
</evidence>
<dbReference type="InterPro" id="IPR011009">
    <property type="entry name" value="Kinase-like_dom_sf"/>
</dbReference>
<dbReference type="Proteomes" id="UP000504618">
    <property type="component" value="Unplaced"/>
</dbReference>
<evidence type="ECO:0000256" key="3">
    <source>
        <dbReference type="SAM" id="MobiDB-lite"/>
    </source>
</evidence>
<dbReference type="SUPFAM" id="SSF48350">
    <property type="entry name" value="GTPase activation domain, GAP"/>
    <property type="match status" value="1"/>
</dbReference>
<keyword evidence="2" id="KW-0067">ATP-binding</keyword>
<evidence type="ECO:0000256" key="2">
    <source>
        <dbReference type="ARBA" id="ARBA00022840"/>
    </source>
</evidence>
<dbReference type="Pfam" id="PF00069">
    <property type="entry name" value="Pkinase"/>
    <property type="match status" value="1"/>
</dbReference>
<dbReference type="PROSITE" id="PS50238">
    <property type="entry name" value="RHOGAP"/>
    <property type="match status" value="1"/>
</dbReference>
<dbReference type="SMART" id="SM00324">
    <property type="entry name" value="RhoGAP"/>
    <property type="match status" value="1"/>
</dbReference>
<dbReference type="Gene3D" id="1.10.510.10">
    <property type="entry name" value="Transferase(Phosphotransferase) domain 1"/>
    <property type="match status" value="1"/>
</dbReference>
<dbReference type="AlphaFoldDB" id="A0A6J1RKX3"/>
<evidence type="ECO:0000256" key="1">
    <source>
        <dbReference type="ARBA" id="ARBA00022741"/>
    </source>
</evidence>
<dbReference type="InterPro" id="IPR008936">
    <property type="entry name" value="Rho_GTPase_activation_prot"/>
</dbReference>
<keyword evidence="6" id="KW-1185">Reference proteome</keyword>
<feature type="domain" description="Protein kinase" evidence="4">
    <location>
        <begin position="254"/>
        <end position="524"/>
    </location>
</feature>
<feature type="domain" description="Rho-GAP" evidence="5">
    <location>
        <begin position="30"/>
        <end position="217"/>
    </location>
</feature>
<evidence type="ECO:0000259" key="4">
    <source>
        <dbReference type="PROSITE" id="PS50011"/>
    </source>
</evidence>
<dbReference type="GO" id="GO:0005737">
    <property type="term" value="C:cytoplasm"/>
    <property type="evidence" value="ECO:0007669"/>
    <property type="project" value="TreeGrafter"/>
</dbReference>
<dbReference type="PROSITE" id="PS00108">
    <property type="entry name" value="PROTEIN_KINASE_ST"/>
    <property type="match status" value="1"/>
</dbReference>
<accession>A0A6J1RKX3</accession>
<feature type="region of interest" description="Disordered" evidence="3">
    <location>
        <begin position="1"/>
        <end position="21"/>
    </location>
</feature>
<protein>
    <submittedName>
        <fullName evidence="7">MAP/microtubule affinity-regulating kinase 3-like</fullName>
    </submittedName>
</protein>
<reference evidence="7" key="1">
    <citation type="submission" date="2025-08" db="UniProtKB">
        <authorList>
            <consortium name="RefSeq"/>
        </authorList>
    </citation>
    <scope>IDENTIFICATION</scope>
    <source>
        <tissue evidence="7">Whole body</tissue>
    </source>
</reference>
<name>A0A6J1RKX3_9HYME</name>
<organism evidence="6 7">
    <name type="scientific">Temnothorax curvispinosus</name>
    <dbReference type="NCBI Taxonomy" id="300111"/>
    <lineage>
        <taxon>Eukaryota</taxon>
        <taxon>Metazoa</taxon>
        <taxon>Ecdysozoa</taxon>
        <taxon>Arthropoda</taxon>
        <taxon>Hexapoda</taxon>
        <taxon>Insecta</taxon>
        <taxon>Pterygota</taxon>
        <taxon>Neoptera</taxon>
        <taxon>Endopterygota</taxon>
        <taxon>Hymenoptera</taxon>
        <taxon>Apocrita</taxon>
        <taxon>Aculeata</taxon>
        <taxon>Formicoidea</taxon>
        <taxon>Formicidae</taxon>
        <taxon>Myrmicinae</taxon>
        <taxon>Temnothorax</taxon>
    </lineage>
</organism>
<dbReference type="FunFam" id="1.10.510.10:FF:000571">
    <property type="entry name" value="Maternal embryonic leucine zipper kinase"/>
    <property type="match status" value="1"/>
</dbReference>
<dbReference type="GO" id="GO:0005524">
    <property type="term" value="F:ATP binding"/>
    <property type="evidence" value="ECO:0007669"/>
    <property type="project" value="UniProtKB-KW"/>
</dbReference>
<dbReference type="InterPro" id="IPR000719">
    <property type="entry name" value="Prot_kinase_dom"/>
</dbReference>
<dbReference type="PROSITE" id="PS50011">
    <property type="entry name" value="PROTEIN_KINASE_DOM"/>
    <property type="match status" value="1"/>
</dbReference>
<dbReference type="SMART" id="SM00220">
    <property type="entry name" value="S_TKc"/>
    <property type="match status" value="1"/>
</dbReference>
<dbReference type="GO" id="GO:0004674">
    <property type="term" value="F:protein serine/threonine kinase activity"/>
    <property type="evidence" value="ECO:0007669"/>
    <property type="project" value="TreeGrafter"/>
</dbReference>